<keyword evidence="1" id="KW-1133">Transmembrane helix</keyword>
<evidence type="ECO:0000313" key="2">
    <source>
        <dbReference type="EMBL" id="MBC5767301.1"/>
    </source>
</evidence>
<dbReference type="Proteomes" id="UP000596827">
    <property type="component" value="Unassembled WGS sequence"/>
</dbReference>
<evidence type="ECO:0000313" key="3">
    <source>
        <dbReference type="Proteomes" id="UP000596827"/>
    </source>
</evidence>
<comment type="caution">
    <text evidence="2">The sequence shown here is derived from an EMBL/GenBank/DDBJ whole genome shotgun (WGS) entry which is preliminary data.</text>
</comment>
<proteinExistence type="predicted"/>
<organism evidence="2 3">
    <name type="scientific">Ramlibacter albus</name>
    <dbReference type="NCBI Taxonomy" id="2079448"/>
    <lineage>
        <taxon>Bacteria</taxon>
        <taxon>Pseudomonadati</taxon>
        <taxon>Pseudomonadota</taxon>
        <taxon>Betaproteobacteria</taxon>
        <taxon>Burkholderiales</taxon>
        <taxon>Comamonadaceae</taxon>
        <taxon>Ramlibacter</taxon>
    </lineage>
</organism>
<gene>
    <name evidence="2" type="ORF">H8R02_22730</name>
</gene>
<dbReference type="AlphaFoldDB" id="A0A923S4B5"/>
<reference evidence="2" key="1">
    <citation type="submission" date="2020-08" db="EMBL/GenBank/DDBJ databases">
        <title>Ramlibacter sp. GTP1 16S ribosomal RNA gene genome sequencing and assembly.</title>
        <authorList>
            <person name="Kang M."/>
        </authorList>
    </citation>
    <scope>NUCLEOTIDE SEQUENCE</scope>
    <source>
        <strain evidence="2">GTP1</strain>
    </source>
</reference>
<keyword evidence="3" id="KW-1185">Reference proteome</keyword>
<evidence type="ECO:0000256" key="1">
    <source>
        <dbReference type="SAM" id="Phobius"/>
    </source>
</evidence>
<dbReference type="EMBL" id="JACORU010000010">
    <property type="protein sequence ID" value="MBC5767301.1"/>
    <property type="molecule type" value="Genomic_DNA"/>
</dbReference>
<dbReference type="RefSeq" id="WP_187083789.1">
    <property type="nucleotide sequence ID" value="NZ_JACORU010000010.1"/>
</dbReference>
<dbReference type="Gene3D" id="6.10.250.2700">
    <property type="match status" value="1"/>
</dbReference>
<keyword evidence="1" id="KW-0812">Transmembrane</keyword>
<sequence>MTTEPDTASGGDYDHDMDRRMMTLEVKWDAILPTLATKSDLAELRTEIREVRTEVHKEIGEVRTEMQREFGAVRAEIQKGINETQRWMIATVIGLFIGFAGLFLAMTNTLRPQPVAVSAPAR</sequence>
<name>A0A923S4B5_9BURK</name>
<feature type="transmembrane region" description="Helical" evidence="1">
    <location>
        <begin position="87"/>
        <end position="106"/>
    </location>
</feature>
<evidence type="ECO:0008006" key="4">
    <source>
        <dbReference type="Google" id="ProtNLM"/>
    </source>
</evidence>
<protein>
    <recommendedName>
        <fullName evidence="4">DUF1640 domain-containing protein</fullName>
    </recommendedName>
</protein>
<accession>A0A923S4B5</accession>
<keyword evidence="1" id="KW-0472">Membrane</keyword>